<keyword evidence="4" id="KW-1185">Reference proteome</keyword>
<reference evidence="3" key="2">
    <citation type="submission" date="2022-03" db="EMBL/GenBank/DDBJ databases">
        <title>Draft title - Genomic analysis of global carrot germplasm unveils the trajectory of domestication and the origin of high carotenoid orange carrot.</title>
        <authorList>
            <person name="Iorizzo M."/>
            <person name="Ellison S."/>
            <person name="Senalik D."/>
            <person name="Macko-Podgorni A."/>
            <person name="Grzebelus D."/>
            <person name="Bostan H."/>
            <person name="Rolling W."/>
            <person name="Curaba J."/>
            <person name="Simon P."/>
        </authorList>
    </citation>
    <scope>NUCLEOTIDE SEQUENCE</scope>
    <source>
        <tissue evidence="3">Leaf</tissue>
    </source>
</reference>
<accession>A0A166AST9</accession>
<organism evidence="2">
    <name type="scientific">Daucus carota subsp. sativus</name>
    <name type="common">Carrot</name>
    <dbReference type="NCBI Taxonomy" id="79200"/>
    <lineage>
        <taxon>Eukaryota</taxon>
        <taxon>Viridiplantae</taxon>
        <taxon>Streptophyta</taxon>
        <taxon>Embryophyta</taxon>
        <taxon>Tracheophyta</taxon>
        <taxon>Spermatophyta</taxon>
        <taxon>Magnoliopsida</taxon>
        <taxon>eudicotyledons</taxon>
        <taxon>Gunneridae</taxon>
        <taxon>Pentapetalae</taxon>
        <taxon>asterids</taxon>
        <taxon>campanulids</taxon>
        <taxon>Apiales</taxon>
        <taxon>Apiaceae</taxon>
        <taxon>Apioideae</taxon>
        <taxon>Scandiceae</taxon>
        <taxon>Daucinae</taxon>
        <taxon>Daucus</taxon>
        <taxon>Daucus sect. Daucus</taxon>
    </lineage>
</organism>
<gene>
    <name evidence="2" type="ORF">DCAR_010503</name>
    <name evidence="3" type="ORF">DCAR_0311945</name>
</gene>
<feature type="compositionally biased region" description="Basic and acidic residues" evidence="1">
    <location>
        <begin position="89"/>
        <end position="98"/>
    </location>
</feature>
<dbReference type="Gramene" id="KZN01749">
    <property type="protein sequence ID" value="KZN01749"/>
    <property type="gene ID" value="DCAR_010503"/>
</dbReference>
<dbReference type="EMBL" id="LNRQ01000003">
    <property type="protein sequence ID" value="KZN01749.1"/>
    <property type="molecule type" value="Genomic_DNA"/>
</dbReference>
<evidence type="ECO:0000313" key="3">
    <source>
        <dbReference type="EMBL" id="WOG92670.1"/>
    </source>
</evidence>
<evidence type="ECO:0000313" key="2">
    <source>
        <dbReference type="EMBL" id="KZN01749.1"/>
    </source>
</evidence>
<name>A0A166AST9_DAUCS</name>
<reference evidence="2" key="1">
    <citation type="journal article" date="2016" name="Nat. Genet.">
        <title>A high-quality carrot genome assembly provides new insights into carotenoid accumulation and asterid genome evolution.</title>
        <authorList>
            <person name="Iorizzo M."/>
            <person name="Ellison S."/>
            <person name="Senalik D."/>
            <person name="Zeng P."/>
            <person name="Satapoomin P."/>
            <person name="Huang J."/>
            <person name="Bowman M."/>
            <person name="Iovene M."/>
            <person name="Sanseverino W."/>
            <person name="Cavagnaro P."/>
            <person name="Yildiz M."/>
            <person name="Macko-Podgorni A."/>
            <person name="Moranska E."/>
            <person name="Grzebelus E."/>
            <person name="Grzebelus D."/>
            <person name="Ashrafi H."/>
            <person name="Zheng Z."/>
            <person name="Cheng S."/>
            <person name="Spooner D."/>
            <person name="Van Deynze A."/>
            <person name="Simon P."/>
        </authorList>
    </citation>
    <scope>NUCLEOTIDE SEQUENCE [LARGE SCALE GENOMIC DNA]</scope>
    <source>
        <tissue evidence="2">Leaf</tissue>
    </source>
</reference>
<dbReference type="EMBL" id="CP093345">
    <property type="protein sequence ID" value="WOG92670.1"/>
    <property type="molecule type" value="Genomic_DNA"/>
</dbReference>
<dbReference type="Proteomes" id="UP000077755">
    <property type="component" value="Chromosome 3"/>
</dbReference>
<feature type="region of interest" description="Disordered" evidence="1">
    <location>
        <begin position="74"/>
        <end position="98"/>
    </location>
</feature>
<protein>
    <submittedName>
        <fullName evidence="2">Uncharacterized protein</fullName>
    </submittedName>
</protein>
<feature type="compositionally biased region" description="Polar residues" evidence="1">
    <location>
        <begin position="74"/>
        <end position="83"/>
    </location>
</feature>
<dbReference type="AlphaFoldDB" id="A0A166AST9"/>
<evidence type="ECO:0000313" key="4">
    <source>
        <dbReference type="Proteomes" id="UP000077755"/>
    </source>
</evidence>
<sequence length="98" mass="11176">MATEVNVHGIATQCVSKLGKNAIVTLRWIFLEIKKSNKMKKEFRFILSSCRTSQLLKKDGKSVKIIFNTPNKRWNKQVHSTSAPPGKAHNQDKEHTTK</sequence>
<proteinExistence type="predicted"/>
<evidence type="ECO:0000256" key="1">
    <source>
        <dbReference type="SAM" id="MobiDB-lite"/>
    </source>
</evidence>